<dbReference type="PANTHER" id="PTHR34220">
    <property type="entry name" value="SENSOR HISTIDINE KINASE YPDA"/>
    <property type="match status" value="1"/>
</dbReference>
<keyword evidence="1" id="KW-0175">Coiled coil</keyword>
<evidence type="ECO:0000256" key="1">
    <source>
        <dbReference type="SAM" id="Coils"/>
    </source>
</evidence>
<dbReference type="Proteomes" id="UP001589734">
    <property type="component" value="Unassembled WGS sequence"/>
</dbReference>
<feature type="coiled-coil region" evidence="1">
    <location>
        <begin position="149"/>
        <end position="176"/>
    </location>
</feature>
<keyword evidence="2" id="KW-1133">Transmembrane helix</keyword>
<keyword evidence="2" id="KW-0812">Transmembrane</keyword>
<dbReference type="EC" id="2.7.13.3" evidence="4"/>
<dbReference type="Gene3D" id="3.30.565.10">
    <property type="entry name" value="Histidine kinase-like ATPase, C-terminal domain"/>
    <property type="match status" value="1"/>
</dbReference>
<keyword evidence="2" id="KW-0472">Membrane</keyword>
<dbReference type="GO" id="GO:0004673">
    <property type="term" value="F:protein histidine kinase activity"/>
    <property type="evidence" value="ECO:0007669"/>
    <property type="project" value="UniProtKB-EC"/>
</dbReference>
<dbReference type="InterPro" id="IPR050640">
    <property type="entry name" value="Bact_2-comp_sensor_kinase"/>
</dbReference>
<gene>
    <name evidence="4" type="ORF">ACFFLS_19640</name>
</gene>
<reference evidence="4 5" key="1">
    <citation type="submission" date="2024-09" db="EMBL/GenBank/DDBJ databases">
        <authorList>
            <person name="Sun Q."/>
            <person name="Mori K."/>
        </authorList>
    </citation>
    <scope>NUCLEOTIDE SEQUENCE [LARGE SCALE GENOMIC DNA]</scope>
    <source>
        <strain evidence="4 5">CGMCC 1.12926</strain>
    </source>
</reference>
<feature type="transmembrane region" description="Helical" evidence="2">
    <location>
        <begin position="128"/>
        <end position="148"/>
    </location>
</feature>
<accession>A0ABV6BV00</accession>
<protein>
    <submittedName>
        <fullName evidence="4">Sensor histidine kinase</fullName>
        <ecNumber evidence="4">2.7.13.3</ecNumber>
    </submittedName>
</protein>
<feature type="domain" description="Signal transduction histidine kinase internal region" evidence="3">
    <location>
        <begin position="168"/>
        <end position="247"/>
    </location>
</feature>
<evidence type="ECO:0000313" key="5">
    <source>
        <dbReference type="Proteomes" id="UP001589734"/>
    </source>
</evidence>
<comment type="caution">
    <text evidence="4">The sequence shown here is derived from an EMBL/GenBank/DDBJ whole genome shotgun (WGS) entry which is preliminary data.</text>
</comment>
<evidence type="ECO:0000259" key="3">
    <source>
        <dbReference type="Pfam" id="PF06580"/>
    </source>
</evidence>
<dbReference type="InterPro" id="IPR036890">
    <property type="entry name" value="HATPase_C_sf"/>
</dbReference>
<evidence type="ECO:0000313" key="4">
    <source>
        <dbReference type="EMBL" id="MFC0079270.1"/>
    </source>
</evidence>
<dbReference type="Pfam" id="PF06580">
    <property type="entry name" value="His_kinase"/>
    <property type="match status" value="1"/>
</dbReference>
<dbReference type="InterPro" id="IPR010559">
    <property type="entry name" value="Sig_transdc_His_kin_internal"/>
</dbReference>
<dbReference type="EMBL" id="JBHLYW010000022">
    <property type="protein sequence ID" value="MFC0079270.1"/>
    <property type="molecule type" value="Genomic_DNA"/>
</dbReference>
<sequence length="362" mass="41575">MSPFEKLISFASAYRITAHVIFWTAIFIMFFTTNTSSDPHELRVDVLYTLYYEVFSITAAYFLSYRILPRLMTPQNHSWVWAELIIGSYLISVIARIVMIYYLETFVRKGDFNQEPISEILTDIPTLIGAYLLHIFSLSLFFVFIKLIKDQYIIQKRSLLLEKQKAETELKILKAQLNPHFLFNTLNNIYSLSIINSPITSQSIAVLSEILDCILYRCSSTYVPISQEITLIDNYISLEKLRYDERLSVTFNHHTDQNRSIAPLILLSLVENAFKHGAGEDVGSSPRIEIDLKLLNNNFEFTIRNSINNIESEVESGKIGLNNITQQLDKIYPGNYTFNVTKTDADFTAQLKINLTANNLAS</sequence>
<feature type="transmembrane region" description="Helical" evidence="2">
    <location>
        <begin position="50"/>
        <end position="68"/>
    </location>
</feature>
<feature type="transmembrane region" description="Helical" evidence="2">
    <location>
        <begin position="80"/>
        <end position="103"/>
    </location>
</feature>
<dbReference type="PANTHER" id="PTHR34220:SF7">
    <property type="entry name" value="SENSOR HISTIDINE KINASE YPDA"/>
    <property type="match status" value="1"/>
</dbReference>
<keyword evidence="4" id="KW-0418">Kinase</keyword>
<keyword evidence="4" id="KW-0808">Transferase</keyword>
<name>A0ABV6BV00_9FLAO</name>
<dbReference type="RefSeq" id="WP_379686812.1">
    <property type="nucleotide sequence ID" value="NZ_JBHLYW010000022.1"/>
</dbReference>
<proteinExistence type="predicted"/>
<evidence type="ECO:0000256" key="2">
    <source>
        <dbReference type="SAM" id="Phobius"/>
    </source>
</evidence>
<keyword evidence="5" id="KW-1185">Reference proteome</keyword>
<organism evidence="4 5">
    <name type="scientific">Flavobacterium procerum</name>
    <dbReference type="NCBI Taxonomy" id="1455569"/>
    <lineage>
        <taxon>Bacteria</taxon>
        <taxon>Pseudomonadati</taxon>
        <taxon>Bacteroidota</taxon>
        <taxon>Flavobacteriia</taxon>
        <taxon>Flavobacteriales</taxon>
        <taxon>Flavobacteriaceae</taxon>
        <taxon>Flavobacterium</taxon>
    </lineage>
</organism>
<feature type="transmembrane region" description="Helical" evidence="2">
    <location>
        <begin position="12"/>
        <end position="30"/>
    </location>
</feature>